<evidence type="ECO:0000313" key="2">
    <source>
        <dbReference type="Proteomes" id="UP001058074"/>
    </source>
</evidence>
<organism evidence="1 2">
    <name type="scientific">Inconstantimicrobium mannanitabidum</name>
    <dbReference type="NCBI Taxonomy" id="1604901"/>
    <lineage>
        <taxon>Bacteria</taxon>
        <taxon>Bacillati</taxon>
        <taxon>Bacillota</taxon>
        <taxon>Clostridia</taxon>
        <taxon>Eubacteriales</taxon>
        <taxon>Clostridiaceae</taxon>
        <taxon>Inconstantimicrobium</taxon>
    </lineage>
</organism>
<gene>
    <name evidence="1" type="ORF">rsdtw13_09870</name>
</gene>
<reference evidence="1" key="1">
    <citation type="journal article" date="2025" name="Int. J. Syst. Evol. Microbiol.">
        <title>Inconstantimicrobium mannanitabidum sp. nov., a novel member of the family Clostridiaceae isolated from anoxic soil under the treatment of reductive soil disinfestation.</title>
        <authorList>
            <person name="Ueki A."/>
            <person name="Tonouchi A."/>
            <person name="Honma S."/>
            <person name="Kaku N."/>
            <person name="Ueki K."/>
        </authorList>
    </citation>
    <scope>NUCLEOTIDE SEQUENCE</scope>
    <source>
        <strain evidence="1">TW13</strain>
    </source>
</reference>
<comment type="caution">
    <text evidence="1">The sequence shown here is derived from an EMBL/GenBank/DDBJ whole genome shotgun (WGS) entry which is preliminary data.</text>
</comment>
<keyword evidence="2" id="KW-1185">Reference proteome</keyword>
<sequence>MNKLKKIILASIMTVTIPLAFMGCLPNQDPKQVASTFMDSLKQYNIAKPLGLMDTAEKNDNSKSSNGDLTKINFQDETTNNYLKALLKNLDYEIISQEKDGNSAKIKAKVTSVDMDAVNKILMQQMKMQQAATKGKGAVTKANVSKEQSAKQMQQAITKIMESKDVPKKTEEVTIQLTKVKSEWKIEPTDQLMTIIFGKMNNKQ</sequence>
<protein>
    <submittedName>
        <fullName evidence="1">Uncharacterized protein</fullName>
    </submittedName>
</protein>
<accession>A0ACB5R957</accession>
<dbReference type="EMBL" id="BROD01000001">
    <property type="protein sequence ID" value="GKX65729.1"/>
    <property type="molecule type" value="Genomic_DNA"/>
</dbReference>
<evidence type="ECO:0000313" key="1">
    <source>
        <dbReference type="EMBL" id="GKX65729.1"/>
    </source>
</evidence>
<proteinExistence type="predicted"/>
<name>A0ACB5R957_9CLOT</name>
<dbReference type="Proteomes" id="UP001058074">
    <property type="component" value="Unassembled WGS sequence"/>
</dbReference>